<proteinExistence type="predicted"/>
<evidence type="ECO:0000313" key="1">
    <source>
        <dbReference type="EMBL" id="TKC86823.1"/>
    </source>
</evidence>
<evidence type="ECO:0008006" key="3">
    <source>
        <dbReference type="Google" id="ProtNLM"/>
    </source>
</evidence>
<dbReference type="AlphaFoldDB" id="A0A4U1I0Z8"/>
<protein>
    <recommendedName>
        <fullName evidence="3">Integrase</fullName>
    </recommendedName>
</protein>
<dbReference type="Proteomes" id="UP000305539">
    <property type="component" value="Unassembled WGS sequence"/>
</dbReference>
<organism evidence="1 2">
    <name type="scientific">Trinickia terrae</name>
    <dbReference type="NCBI Taxonomy" id="2571161"/>
    <lineage>
        <taxon>Bacteria</taxon>
        <taxon>Pseudomonadati</taxon>
        <taxon>Pseudomonadota</taxon>
        <taxon>Betaproteobacteria</taxon>
        <taxon>Burkholderiales</taxon>
        <taxon>Burkholderiaceae</taxon>
        <taxon>Trinickia</taxon>
    </lineage>
</organism>
<reference evidence="1 2" key="1">
    <citation type="submission" date="2019-04" db="EMBL/GenBank/DDBJ databases">
        <title>Trinickia sp. 7GSK02, isolated from subtropical forest soil.</title>
        <authorList>
            <person name="Gao Z.-H."/>
            <person name="Qiu L.-H."/>
        </authorList>
    </citation>
    <scope>NUCLEOTIDE SEQUENCE [LARGE SCALE GENOMIC DNA]</scope>
    <source>
        <strain evidence="1 2">7GSK02</strain>
    </source>
</reference>
<keyword evidence="2" id="KW-1185">Reference proteome</keyword>
<name>A0A4U1I0Z8_9BURK</name>
<dbReference type="RefSeq" id="WP_136896716.1">
    <property type="nucleotide sequence ID" value="NZ_SWJE01000010.1"/>
</dbReference>
<comment type="caution">
    <text evidence="1">The sequence shown here is derived from an EMBL/GenBank/DDBJ whole genome shotgun (WGS) entry which is preliminary data.</text>
</comment>
<evidence type="ECO:0000313" key="2">
    <source>
        <dbReference type="Proteomes" id="UP000305539"/>
    </source>
</evidence>
<accession>A0A4U1I0Z8</accession>
<gene>
    <name evidence="1" type="ORF">FAZ69_19460</name>
</gene>
<dbReference type="EMBL" id="SWJE01000010">
    <property type="protein sequence ID" value="TKC86823.1"/>
    <property type="molecule type" value="Genomic_DNA"/>
</dbReference>
<sequence>MGRVSLVRLELRRYGLRFARSMGRTGNAVNYVDDFEQWVRRRFGRKAGVDEVDLAKDAAGQ</sequence>